<dbReference type="EMBL" id="FOFR01000001">
    <property type="protein sequence ID" value="SEP87369.1"/>
    <property type="molecule type" value="Genomic_DNA"/>
</dbReference>
<sequence>MSQPAWFTVRVDDLIAAMASLTGSSADPEVLGGDRGDVVVVRLGDVVAKAHPADADVEALRQRVEIAAAHPELLLPPVKPLQFVDDRPVTIWPYGTPVSPADPDAAPWEESAQLLAKLHALPVRGPAAGAPERIVRAIRALPPDLPHAGVVLAAFDVLPPLTMNGRALIHGDWHLGQLVHRGAWRLIDVDDLGVGDPVWDLARPAALFACGILPGELWARFLGTYRDTGGVAVTTSEWDALNIPAQAYVVQMAARALVTGRQAVEPLVDACRRIVATHGGGDRG</sequence>
<dbReference type="STRING" id="402600.SAMN05216188_101761"/>
<dbReference type="Pfam" id="PF01636">
    <property type="entry name" value="APH"/>
    <property type="match status" value="1"/>
</dbReference>
<evidence type="ECO:0000259" key="1">
    <source>
        <dbReference type="Pfam" id="PF01636"/>
    </source>
</evidence>
<dbReference type="InterPro" id="IPR011009">
    <property type="entry name" value="Kinase-like_dom_sf"/>
</dbReference>
<proteinExistence type="predicted"/>
<accession>A0A1H9BET3</accession>
<dbReference type="AlphaFoldDB" id="A0A1H9BET3"/>
<gene>
    <name evidence="2" type="ORF">SAMN05216188_101761</name>
</gene>
<name>A0A1H9BET3_9PSEU</name>
<dbReference type="SUPFAM" id="SSF56112">
    <property type="entry name" value="Protein kinase-like (PK-like)"/>
    <property type="match status" value="1"/>
</dbReference>
<keyword evidence="3" id="KW-1185">Reference proteome</keyword>
<reference evidence="3" key="1">
    <citation type="submission" date="2016-10" db="EMBL/GenBank/DDBJ databases">
        <authorList>
            <person name="Varghese N."/>
            <person name="Submissions S."/>
        </authorList>
    </citation>
    <scope>NUCLEOTIDE SEQUENCE [LARGE SCALE GENOMIC DNA]</scope>
    <source>
        <strain evidence="3">CGMCC 4.3525</strain>
    </source>
</reference>
<dbReference type="InterPro" id="IPR002575">
    <property type="entry name" value="Aminoglycoside_PTrfase"/>
</dbReference>
<protein>
    <submittedName>
        <fullName evidence="2">Phosphotransferase enzyme family protein</fullName>
    </submittedName>
</protein>
<keyword evidence="2" id="KW-0808">Transferase</keyword>
<dbReference type="Proteomes" id="UP000199352">
    <property type="component" value="Unassembled WGS sequence"/>
</dbReference>
<evidence type="ECO:0000313" key="2">
    <source>
        <dbReference type="EMBL" id="SEP87369.1"/>
    </source>
</evidence>
<feature type="domain" description="Aminoglycoside phosphotransferase" evidence="1">
    <location>
        <begin position="39"/>
        <end position="225"/>
    </location>
</feature>
<dbReference type="Gene3D" id="3.90.1200.10">
    <property type="match status" value="1"/>
</dbReference>
<evidence type="ECO:0000313" key="3">
    <source>
        <dbReference type="Proteomes" id="UP000199352"/>
    </source>
</evidence>
<organism evidence="2 3">
    <name type="scientific">Lentzea xinjiangensis</name>
    <dbReference type="NCBI Taxonomy" id="402600"/>
    <lineage>
        <taxon>Bacteria</taxon>
        <taxon>Bacillati</taxon>
        <taxon>Actinomycetota</taxon>
        <taxon>Actinomycetes</taxon>
        <taxon>Pseudonocardiales</taxon>
        <taxon>Pseudonocardiaceae</taxon>
        <taxon>Lentzea</taxon>
    </lineage>
</organism>
<dbReference type="GO" id="GO:0016740">
    <property type="term" value="F:transferase activity"/>
    <property type="evidence" value="ECO:0007669"/>
    <property type="project" value="UniProtKB-KW"/>
</dbReference>